<evidence type="ECO:0000313" key="17">
    <source>
        <dbReference type="EMBL" id="MBD3364870.1"/>
    </source>
</evidence>
<feature type="transmembrane region" description="Helical" evidence="16">
    <location>
        <begin position="112"/>
        <end position="133"/>
    </location>
</feature>
<evidence type="ECO:0000256" key="15">
    <source>
        <dbReference type="ARBA" id="ARBA00049902"/>
    </source>
</evidence>
<comment type="catalytic activity">
    <reaction evidence="15">
        <text>[GlcNAc-(1-&gt;4)-Mur2Ac(oyl-L-Ala-gamma-D-Glu-L-Lys-D-Ala-D-Ala)](n)-di-trans,octa-cis-undecaprenyl diphosphate + beta-D-GlcNAc-(1-&gt;4)-Mur2Ac(oyl-L-Ala-gamma-D-Glu-L-Lys-D-Ala-D-Ala)-di-trans,octa-cis-undecaprenyl diphosphate = [GlcNAc-(1-&gt;4)-Mur2Ac(oyl-L-Ala-gamma-D-Glu-L-Lys-D-Ala-D-Ala)](n+1)-di-trans,octa-cis-undecaprenyl diphosphate + di-trans,octa-cis-undecaprenyl diphosphate + H(+)</text>
        <dbReference type="Rhea" id="RHEA:23708"/>
        <dbReference type="Rhea" id="RHEA-COMP:9602"/>
        <dbReference type="Rhea" id="RHEA-COMP:9603"/>
        <dbReference type="ChEBI" id="CHEBI:15378"/>
        <dbReference type="ChEBI" id="CHEBI:58405"/>
        <dbReference type="ChEBI" id="CHEBI:60033"/>
        <dbReference type="ChEBI" id="CHEBI:78435"/>
        <dbReference type="EC" id="2.4.99.28"/>
    </reaction>
</comment>
<feature type="transmembrane region" description="Helical" evidence="16">
    <location>
        <begin position="20"/>
        <end position="45"/>
    </location>
</feature>
<comment type="subcellular location">
    <subcellularLocation>
        <location evidence="1">Membrane</location>
        <topology evidence="1">Multi-pass membrane protein</topology>
    </subcellularLocation>
</comment>
<evidence type="ECO:0000313" key="18">
    <source>
        <dbReference type="Proteomes" id="UP000630660"/>
    </source>
</evidence>
<evidence type="ECO:0000256" key="10">
    <source>
        <dbReference type="ARBA" id="ARBA00033270"/>
    </source>
</evidence>
<evidence type="ECO:0000256" key="5">
    <source>
        <dbReference type="ARBA" id="ARBA00022960"/>
    </source>
</evidence>
<dbReference type="InterPro" id="IPR001182">
    <property type="entry name" value="FtsW/RodA"/>
</dbReference>
<evidence type="ECO:0000256" key="12">
    <source>
        <dbReference type="ARBA" id="ARBA00041185"/>
    </source>
</evidence>
<accession>A0A9D5KB24</accession>
<proteinExistence type="inferred from homology"/>
<keyword evidence="8 16" id="KW-0472">Membrane</keyword>
<feature type="transmembrane region" description="Helical" evidence="16">
    <location>
        <begin position="81"/>
        <end position="100"/>
    </location>
</feature>
<comment type="caution">
    <text evidence="17">The sequence shown here is derived from an EMBL/GenBank/DDBJ whole genome shotgun (WGS) entry which is preliminary data.</text>
</comment>
<evidence type="ECO:0000256" key="7">
    <source>
        <dbReference type="ARBA" id="ARBA00022989"/>
    </source>
</evidence>
<name>A0A9D5KB24_UNCW3</name>
<protein>
    <recommendedName>
        <fullName evidence="12">Probable peptidoglycan glycosyltransferase FtsW</fullName>
        <ecNumber evidence="14">2.4.99.28</ecNumber>
    </recommendedName>
    <alternativeName>
        <fullName evidence="13">Cell division protein FtsW</fullName>
    </alternativeName>
    <alternativeName>
        <fullName evidence="10">Cell wall polymerase</fullName>
    </alternativeName>
    <alternativeName>
        <fullName evidence="9">Peptidoglycan polymerase</fullName>
    </alternativeName>
</protein>
<organism evidence="17 18">
    <name type="scientific">candidate division WOR-3 bacterium</name>
    <dbReference type="NCBI Taxonomy" id="2052148"/>
    <lineage>
        <taxon>Bacteria</taxon>
        <taxon>Bacteria division WOR-3</taxon>
    </lineage>
</organism>
<evidence type="ECO:0000256" key="16">
    <source>
        <dbReference type="SAM" id="Phobius"/>
    </source>
</evidence>
<dbReference type="GO" id="GO:0009252">
    <property type="term" value="P:peptidoglycan biosynthetic process"/>
    <property type="evidence" value="ECO:0007669"/>
    <property type="project" value="UniProtKB-KW"/>
</dbReference>
<keyword evidence="7 16" id="KW-1133">Transmembrane helix</keyword>
<dbReference type="GO" id="GO:0032153">
    <property type="term" value="C:cell division site"/>
    <property type="evidence" value="ECO:0007669"/>
    <property type="project" value="TreeGrafter"/>
</dbReference>
<dbReference type="GO" id="GO:0015648">
    <property type="term" value="F:lipid-linked peptidoglycan transporter activity"/>
    <property type="evidence" value="ECO:0007669"/>
    <property type="project" value="TreeGrafter"/>
</dbReference>
<feature type="transmembrane region" description="Helical" evidence="16">
    <location>
        <begin position="153"/>
        <end position="180"/>
    </location>
</feature>
<keyword evidence="6" id="KW-0573">Peptidoglycan synthesis</keyword>
<dbReference type="Pfam" id="PF01098">
    <property type="entry name" value="FTSW_RODA_SPOVE"/>
    <property type="match status" value="1"/>
</dbReference>
<evidence type="ECO:0000256" key="11">
    <source>
        <dbReference type="ARBA" id="ARBA00038053"/>
    </source>
</evidence>
<evidence type="ECO:0000256" key="13">
    <source>
        <dbReference type="ARBA" id="ARBA00041418"/>
    </source>
</evidence>
<feature type="transmembrane region" description="Helical" evidence="16">
    <location>
        <begin position="301"/>
        <end position="324"/>
    </location>
</feature>
<dbReference type="PANTHER" id="PTHR30474">
    <property type="entry name" value="CELL CYCLE PROTEIN"/>
    <property type="match status" value="1"/>
</dbReference>
<evidence type="ECO:0000256" key="6">
    <source>
        <dbReference type="ARBA" id="ARBA00022984"/>
    </source>
</evidence>
<dbReference type="EMBL" id="WJKJ01000223">
    <property type="protein sequence ID" value="MBD3364870.1"/>
    <property type="molecule type" value="Genomic_DNA"/>
</dbReference>
<dbReference type="GO" id="GO:0008360">
    <property type="term" value="P:regulation of cell shape"/>
    <property type="evidence" value="ECO:0007669"/>
    <property type="project" value="UniProtKB-KW"/>
</dbReference>
<dbReference type="GO" id="GO:0051301">
    <property type="term" value="P:cell division"/>
    <property type="evidence" value="ECO:0007669"/>
    <property type="project" value="InterPro"/>
</dbReference>
<reference evidence="17" key="1">
    <citation type="submission" date="2019-11" db="EMBL/GenBank/DDBJ databases">
        <title>Microbial mats filling the niche in hypersaline microbial mats.</title>
        <authorList>
            <person name="Wong H.L."/>
            <person name="Macleod F.I."/>
            <person name="White R.A. III"/>
            <person name="Burns B.P."/>
        </authorList>
    </citation>
    <scope>NUCLEOTIDE SEQUENCE</scope>
    <source>
        <strain evidence="17">Bin_327</strain>
    </source>
</reference>
<keyword evidence="4 16" id="KW-0812">Transmembrane</keyword>
<keyword evidence="3" id="KW-0808">Transferase</keyword>
<gene>
    <name evidence="17" type="ORF">GF359_06610</name>
</gene>
<dbReference type="PANTHER" id="PTHR30474:SF2">
    <property type="entry name" value="PEPTIDOGLYCAN GLYCOSYLTRANSFERASE FTSW-RELATED"/>
    <property type="match status" value="1"/>
</dbReference>
<dbReference type="EC" id="2.4.99.28" evidence="14"/>
<dbReference type="GO" id="GO:0005886">
    <property type="term" value="C:plasma membrane"/>
    <property type="evidence" value="ECO:0007669"/>
    <property type="project" value="TreeGrafter"/>
</dbReference>
<feature type="transmembrane region" description="Helical" evidence="16">
    <location>
        <begin position="263"/>
        <end position="289"/>
    </location>
</feature>
<evidence type="ECO:0000256" key="14">
    <source>
        <dbReference type="ARBA" id="ARBA00044770"/>
    </source>
</evidence>
<evidence type="ECO:0000256" key="1">
    <source>
        <dbReference type="ARBA" id="ARBA00004141"/>
    </source>
</evidence>
<feature type="transmembrane region" description="Helical" evidence="16">
    <location>
        <begin position="192"/>
        <end position="211"/>
    </location>
</feature>
<feature type="transmembrane region" description="Helical" evidence="16">
    <location>
        <begin position="57"/>
        <end position="75"/>
    </location>
</feature>
<evidence type="ECO:0000256" key="4">
    <source>
        <dbReference type="ARBA" id="ARBA00022692"/>
    </source>
</evidence>
<dbReference type="GO" id="GO:0008955">
    <property type="term" value="F:peptidoglycan glycosyltransferase activity"/>
    <property type="evidence" value="ECO:0007669"/>
    <property type="project" value="UniProtKB-EC"/>
</dbReference>
<evidence type="ECO:0000256" key="8">
    <source>
        <dbReference type="ARBA" id="ARBA00023136"/>
    </source>
</evidence>
<evidence type="ECO:0000256" key="3">
    <source>
        <dbReference type="ARBA" id="ARBA00022679"/>
    </source>
</evidence>
<comment type="similarity">
    <text evidence="11">Belongs to the SEDS family. FtsW subfamily.</text>
</comment>
<feature type="transmembrane region" description="Helical" evidence="16">
    <location>
        <begin position="336"/>
        <end position="357"/>
    </location>
</feature>
<evidence type="ECO:0000256" key="2">
    <source>
        <dbReference type="ARBA" id="ARBA00022676"/>
    </source>
</evidence>
<sequence length="388" mass="42164">MPLSKPIAGSQQDGKKDGNTGFFAIIILLVGFGLVMVFSSSLYLANNDPLYFLKNQAIRIGVGLLFFLVGLKVPYRFWGKIAPVLIVVGMIVLVIVLFVGRTAGGATRWLKFLTFSLQPSEFVKVGLLIYLAAFFAKREDSERSFKRYTLPPLVISGLVLLLIVLQPNLGTATVIGMLVMFVMFTAGVKLRYLLPIILLAVGAFILVATLFPHAKSRVAGFLGNGNYQLEQARIALGSGGILGRGLGGGMQKYLFLPQPHTDFIFAVIGEELGFIGIAGLTLLFCLFLFKGFRLAANTEDAFGRYLGLSLVAMVFLYFIVHAGVSMGLLPTTGLPLPFISFGGSALSANLLGIGILLNINRAKEKSYAANARLRWNRRPYVPSPSTRR</sequence>
<dbReference type="Proteomes" id="UP000630660">
    <property type="component" value="Unassembled WGS sequence"/>
</dbReference>
<keyword evidence="5" id="KW-0133">Cell shape</keyword>
<evidence type="ECO:0000256" key="9">
    <source>
        <dbReference type="ARBA" id="ARBA00032370"/>
    </source>
</evidence>
<keyword evidence="2" id="KW-0328">Glycosyltransferase</keyword>
<dbReference type="AlphaFoldDB" id="A0A9D5KB24"/>